<proteinExistence type="predicted"/>
<evidence type="ECO:0000313" key="2">
    <source>
        <dbReference type="EMBL" id="TYK21812.1"/>
    </source>
</evidence>
<dbReference type="Proteomes" id="UP000321947">
    <property type="component" value="Unassembled WGS sequence"/>
</dbReference>
<feature type="region of interest" description="Disordered" evidence="1">
    <location>
        <begin position="1"/>
        <end position="32"/>
    </location>
</feature>
<gene>
    <name evidence="2" type="ORF">E5676_scaffold991G00250</name>
</gene>
<reference evidence="2 3" key="1">
    <citation type="submission" date="2019-08" db="EMBL/GenBank/DDBJ databases">
        <title>Draft genome sequences of two oriental melons (Cucumis melo L. var makuwa).</title>
        <authorList>
            <person name="Kwon S.-Y."/>
        </authorList>
    </citation>
    <scope>NUCLEOTIDE SEQUENCE [LARGE SCALE GENOMIC DNA]</scope>
    <source>
        <strain evidence="3">cv. Chang Bougi</strain>
        <tissue evidence="2">Leaf</tissue>
    </source>
</reference>
<name>A0A5D3DE07_CUCMM</name>
<feature type="compositionally biased region" description="Basic residues" evidence="1">
    <location>
        <begin position="1"/>
        <end position="17"/>
    </location>
</feature>
<protein>
    <recommendedName>
        <fullName evidence="4">Histone H2B.3-like</fullName>
    </recommendedName>
</protein>
<sequence length="67" mass="7593">MPPRKVARRGGGRRGRRARCDQPEEQPAVPAVDLTHRSPRRILAAMEQRYQDMLQATLAPFLAAQQN</sequence>
<evidence type="ECO:0000313" key="3">
    <source>
        <dbReference type="Proteomes" id="UP000321947"/>
    </source>
</evidence>
<dbReference type="AlphaFoldDB" id="A0A5D3DE07"/>
<accession>A0A5D3DE07</accession>
<organism evidence="2 3">
    <name type="scientific">Cucumis melo var. makuwa</name>
    <name type="common">Oriental melon</name>
    <dbReference type="NCBI Taxonomy" id="1194695"/>
    <lineage>
        <taxon>Eukaryota</taxon>
        <taxon>Viridiplantae</taxon>
        <taxon>Streptophyta</taxon>
        <taxon>Embryophyta</taxon>
        <taxon>Tracheophyta</taxon>
        <taxon>Spermatophyta</taxon>
        <taxon>Magnoliopsida</taxon>
        <taxon>eudicotyledons</taxon>
        <taxon>Gunneridae</taxon>
        <taxon>Pentapetalae</taxon>
        <taxon>rosids</taxon>
        <taxon>fabids</taxon>
        <taxon>Cucurbitales</taxon>
        <taxon>Cucurbitaceae</taxon>
        <taxon>Benincaseae</taxon>
        <taxon>Cucumis</taxon>
    </lineage>
</organism>
<dbReference type="EMBL" id="SSTD01005533">
    <property type="protein sequence ID" value="TYK21812.1"/>
    <property type="molecule type" value="Genomic_DNA"/>
</dbReference>
<comment type="caution">
    <text evidence="2">The sequence shown here is derived from an EMBL/GenBank/DDBJ whole genome shotgun (WGS) entry which is preliminary data.</text>
</comment>
<evidence type="ECO:0008006" key="4">
    <source>
        <dbReference type="Google" id="ProtNLM"/>
    </source>
</evidence>
<evidence type="ECO:0000256" key="1">
    <source>
        <dbReference type="SAM" id="MobiDB-lite"/>
    </source>
</evidence>